<dbReference type="AlphaFoldDB" id="A0A381PLR4"/>
<dbReference type="PROSITE" id="PS01096">
    <property type="entry name" value="PPIC_PPIASE_1"/>
    <property type="match status" value="1"/>
</dbReference>
<dbReference type="Pfam" id="PF00639">
    <property type="entry name" value="Rotamase"/>
    <property type="match status" value="1"/>
</dbReference>
<feature type="non-terminal residue" evidence="3">
    <location>
        <position position="1"/>
    </location>
</feature>
<gene>
    <name evidence="3" type="ORF">METZ01_LOCUS20242</name>
</gene>
<organism evidence="3">
    <name type="scientific">marine metagenome</name>
    <dbReference type="NCBI Taxonomy" id="408172"/>
    <lineage>
        <taxon>unclassified sequences</taxon>
        <taxon>metagenomes</taxon>
        <taxon>ecological metagenomes</taxon>
    </lineage>
</organism>
<proteinExistence type="predicted"/>
<name>A0A381PLR4_9ZZZZ</name>
<dbReference type="Gene3D" id="3.10.50.40">
    <property type="match status" value="1"/>
</dbReference>
<dbReference type="InterPro" id="IPR050245">
    <property type="entry name" value="PrsA_foldase"/>
</dbReference>
<dbReference type="SUPFAM" id="SSF54534">
    <property type="entry name" value="FKBP-like"/>
    <property type="match status" value="1"/>
</dbReference>
<sequence length="488" mass="58111">VASPFYFINISFIIYYMGNTLKVLRSVFILILFSLLSNCSTSTNENFVLATYRGGEVRLNEYVDHYLLSTKRKPDEMPTEDNLIDIVSEKAISKIAILEAQNRELIDSPNFLKKLNHSQKKILFYRYMRQEIINAVITDSLVRRFYTDYSPQYNMKYILRPFIEKSKQEFIQSQKDTIDFIYEMLQNGYSFAELAKRYSQDMVSNKKGGDIGFLVKESIGDEIIRSVMDTLSDYSYSTPFLGVAGYYILYKGEKREVNIPLFKDVKDRIWQTLYRTRRHYIKEKAKLRFDQLSSHYNYDVHEITIKKISNELKIQPKRDPFKYENLSIDVLNEPVATFIEDTLYIRDIYADKKKRPTDKFDFRLRLNALAQEKLFALHARELDIHKENEVIDELQNIYDSQLRNELYHQEVKIKADNKIELISDEEIKQLSRFELRRLHLDIEKDFRQLLEAEMKEKFKLEINDHQMENALQIALRKKKLQNMEMVSK</sequence>
<dbReference type="GO" id="GO:0003755">
    <property type="term" value="F:peptidyl-prolyl cis-trans isomerase activity"/>
    <property type="evidence" value="ECO:0007669"/>
    <property type="project" value="InterPro"/>
</dbReference>
<dbReference type="InterPro" id="IPR023058">
    <property type="entry name" value="PPIase_PpiC_CS"/>
</dbReference>
<protein>
    <recommendedName>
        <fullName evidence="2">PpiC domain-containing protein</fullName>
    </recommendedName>
</protein>
<keyword evidence="1" id="KW-0812">Transmembrane</keyword>
<dbReference type="PROSITE" id="PS50198">
    <property type="entry name" value="PPIC_PPIASE_2"/>
    <property type="match status" value="1"/>
</dbReference>
<feature type="domain" description="PpiC" evidence="2">
    <location>
        <begin position="150"/>
        <end position="253"/>
    </location>
</feature>
<feature type="transmembrane region" description="Helical" evidence="1">
    <location>
        <begin position="12"/>
        <end position="36"/>
    </location>
</feature>
<evidence type="ECO:0000313" key="3">
    <source>
        <dbReference type="EMBL" id="SUZ67388.1"/>
    </source>
</evidence>
<dbReference type="PANTHER" id="PTHR47245:SF2">
    <property type="entry name" value="PEPTIDYL-PROLYL CIS-TRANS ISOMERASE HP_0175-RELATED"/>
    <property type="match status" value="1"/>
</dbReference>
<dbReference type="InterPro" id="IPR000297">
    <property type="entry name" value="PPIase_PpiC"/>
</dbReference>
<evidence type="ECO:0000256" key="1">
    <source>
        <dbReference type="SAM" id="Phobius"/>
    </source>
</evidence>
<accession>A0A381PLR4</accession>
<reference evidence="3" key="1">
    <citation type="submission" date="2018-05" db="EMBL/GenBank/DDBJ databases">
        <authorList>
            <person name="Lanie J.A."/>
            <person name="Ng W.-L."/>
            <person name="Kazmierczak K.M."/>
            <person name="Andrzejewski T.M."/>
            <person name="Davidsen T.M."/>
            <person name="Wayne K.J."/>
            <person name="Tettelin H."/>
            <person name="Glass J.I."/>
            <person name="Rusch D."/>
            <person name="Podicherti R."/>
            <person name="Tsui H.-C.T."/>
            <person name="Winkler M.E."/>
        </authorList>
    </citation>
    <scope>NUCLEOTIDE SEQUENCE</scope>
</reference>
<dbReference type="InterPro" id="IPR046357">
    <property type="entry name" value="PPIase_dom_sf"/>
</dbReference>
<dbReference type="PANTHER" id="PTHR47245">
    <property type="entry name" value="PEPTIDYLPROLYL ISOMERASE"/>
    <property type="match status" value="1"/>
</dbReference>
<evidence type="ECO:0000259" key="2">
    <source>
        <dbReference type="PROSITE" id="PS50198"/>
    </source>
</evidence>
<dbReference type="EMBL" id="UINC01001010">
    <property type="protein sequence ID" value="SUZ67388.1"/>
    <property type="molecule type" value="Genomic_DNA"/>
</dbReference>
<keyword evidence="1" id="KW-1133">Transmembrane helix</keyword>
<keyword evidence="1" id="KW-0472">Membrane</keyword>